<name>A0ABN2KAW3_9ACTN</name>
<sequence>MPDQELARIGRAYDARAAEYVELLGAVDDAAPEDRALIEAWRGATPGRLLDAGCGPGQWTDLLAAGGRDAVGLDLSAAFLASARARFPSGRYVRADLRALPLADASCDGVLAWYSLIHLPPELVPEALAEIARVLRPGGSVLLGFFDGEPRTPFDHQVTTAWWWSVEAMSDALVVAGLRPRASRRRHGDGHRPHADLLAHR</sequence>
<reference evidence="2 3" key="1">
    <citation type="journal article" date="2019" name="Int. J. Syst. Evol. Microbiol.">
        <title>The Global Catalogue of Microorganisms (GCM) 10K type strain sequencing project: providing services to taxonomists for standard genome sequencing and annotation.</title>
        <authorList>
            <consortium name="The Broad Institute Genomics Platform"/>
            <consortium name="The Broad Institute Genome Sequencing Center for Infectious Disease"/>
            <person name="Wu L."/>
            <person name="Ma J."/>
        </authorList>
    </citation>
    <scope>NUCLEOTIDE SEQUENCE [LARGE SCALE GENOMIC DNA]</scope>
    <source>
        <strain evidence="2 3">JCM 13518</strain>
    </source>
</reference>
<dbReference type="CDD" id="cd02440">
    <property type="entry name" value="AdoMet_MTases"/>
    <property type="match status" value="1"/>
</dbReference>
<organism evidence="2 3">
    <name type="scientific">Aeromicrobium alkaliterrae</name>
    <dbReference type="NCBI Taxonomy" id="302168"/>
    <lineage>
        <taxon>Bacteria</taxon>
        <taxon>Bacillati</taxon>
        <taxon>Actinomycetota</taxon>
        <taxon>Actinomycetes</taxon>
        <taxon>Propionibacteriales</taxon>
        <taxon>Nocardioidaceae</taxon>
        <taxon>Aeromicrobium</taxon>
    </lineage>
</organism>
<dbReference type="GO" id="GO:0008168">
    <property type="term" value="F:methyltransferase activity"/>
    <property type="evidence" value="ECO:0007669"/>
    <property type="project" value="UniProtKB-KW"/>
</dbReference>
<dbReference type="GO" id="GO:0032259">
    <property type="term" value="P:methylation"/>
    <property type="evidence" value="ECO:0007669"/>
    <property type="project" value="UniProtKB-KW"/>
</dbReference>
<dbReference type="InterPro" id="IPR050508">
    <property type="entry name" value="Methyltransf_Superfamily"/>
</dbReference>
<protein>
    <submittedName>
        <fullName evidence="2">Class I SAM-dependent methyltransferase</fullName>
    </submittedName>
</protein>
<dbReference type="Proteomes" id="UP001501057">
    <property type="component" value="Unassembled WGS sequence"/>
</dbReference>
<dbReference type="Gene3D" id="3.40.50.150">
    <property type="entry name" value="Vaccinia Virus protein VP39"/>
    <property type="match status" value="1"/>
</dbReference>
<gene>
    <name evidence="2" type="ORF">GCM10009710_34710</name>
</gene>
<comment type="caution">
    <text evidence="2">The sequence shown here is derived from an EMBL/GenBank/DDBJ whole genome shotgun (WGS) entry which is preliminary data.</text>
</comment>
<keyword evidence="3" id="KW-1185">Reference proteome</keyword>
<keyword evidence="2" id="KW-0808">Transferase</keyword>
<evidence type="ECO:0000259" key="1">
    <source>
        <dbReference type="Pfam" id="PF13649"/>
    </source>
</evidence>
<dbReference type="InterPro" id="IPR041698">
    <property type="entry name" value="Methyltransf_25"/>
</dbReference>
<dbReference type="RefSeq" id="WP_344203909.1">
    <property type="nucleotide sequence ID" value="NZ_BAAAME010000010.1"/>
</dbReference>
<dbReference type="EMBL" id="BAAAME010000010">
    <property type="protein sequence ID" value="GAA1751974.1"/>
    <property type="molecule type" value="Genomic_DNA"/>
</dbReference>
<evidence type="ECO:0000313" key="2">
    <source>
        <dbReference type="EMBL" id="GAA1751974.1"/>
    </source>
</evidence>
<keyword evidence="2" id="KW-0489">Methyltransferase</keyword>
<dbReference type="SUPFAM" id="SSF53335">
    <property type="entry name" value="S-adenosyl-L-methionine-dependent methyltransferases"/>
    <property type="match status" value="1"/>
</dbReference>
<accession>A0ABN2KAW3</accession>
<feature type="domain" description="Methyltransferase" evidence="1">
    <location>
        <begin position="50"/>
        <end position="139"/>
    </location>
</feature>
<dbReference type="PANTHER" id="PTHR42912">
    <property type="entry name" value="METHYLTRANSFERASE"/>
    <property type="match status" value="1"/>
</dbReference>
<dbReference type="Pfam" id="PF13649">
    <property type="entry name" value="Methyltransf_25"/>
    <property type="match status" value="1"/>
</dbReference>
<dbReference type="InterPro" id="IPR029063">
    <property type="entry name" value="SAM-dependent_MTases_sf"/>
</dbReference>
<proteinExistence type="predicted"/>
<evidence type="ECO:0000313" key="3">
    <source>
        <dbReference type="Proteomes" id="UP001501057"/>
    </source>
</evidence>